<keyword evidence="5" id="KW-1185">Reference proteome</keyword>
<dbReference type="InterPro" id="IPR018392">
    <property type="entry name" value="LysM"/>
</dbReference>
<dbReference type="Pfam" id="PF01476">
    <property type="entry name" value="LysM"/>
    <property type="match status" value="1"/>
</dbReference>
<evidence type="ECO:0000313" key="5">
    <source>
        <dbReference type="Proteomes" id="UP000248924"/>
    </source>
</evidence>
<feature type="transmembrane region" description="Helical" evidence="2">
    <location>
        <begin position="58"/>
        <end position="80"/>
    </location>
</feature>
<dbReference type="CDD" id="cd00118">
    <property type="entry name" value="LysM"/>
    <property type="match status" value="1"/>
</dbReference>
<dbReference type="RefSeq" id="WP_146605948.1">
    <property type="nucleotide sequence ID" value="NZ_POTY01000476.1"/>
</dbReference>
<feature type="non-terminal residue" evidence="4">
    <location>
        <position position="284"/>
    </location>
</feature>
<feature type="compositionally biased region" description="Low complexity" evidence="1">
    <location>
        <begin position="138"/>
        <end position="157"/>
    </location>
</feature>
<dbReference type="InterPro" id="IPR052196">
    <property type="entry name" value="Bact_Kbp"/>
</dbReference>
<feature type="domain" description="LysM" evidence="3">
    <location>
        <begin position="202"/>
        <end position="259"/>
    </location>
</feature>
<feature type="transmembrane region" description="Helical" evidence="2">
    <location>
        <begin position="101"/>
        <end position="121"/>
    </location>
</feature>
<evidence type="ECO:0000313" key="4">
    <source>
        <dbReference type="EMBL" id="PZG03265.1"/>
    </source>
</evidence>
<name>A0A2W2DDJ2_9ACTN</name>
<dbReference type="InterPro" id="IPR036779">
    <property type="entry name" value="LysM_dom_sf"/>
</dbReference>
<dbReference type="OrthoDB" id="8444614at2"/>
<evidence type="ECO:0000256" key="2">
    <source>
        <dbReference type="SAM" id="Phobius"/>
    </source>
</evidence>
<sequence>MFAFLAATARRLAGLTLLALLTAGTPYALLRYVGWPLPRQIPTWQQIGAALTSPMTDAMLGSAVVCLLWLAWAAFVWSLIVEVTAAVTGVRLPQPRAIAPARGLAALLVAAITGGVLATAAQAAPTLGQPAHATSHHTNAAVPSAAATATASSTTREAVADTPEAPVRDAHTLPASRTGADDPMSVRLVAGQLTLVSSGTTYACQVKRGDTLSGIADTWLGDPNRWPEIFALNRGTHFPDVGGTLTNPHLIYPGWTLQLPDDATPPAGTRQPATPPVNADAPAT</sequence>
<proteinExistence type="predicted"/>
<protein>
    <recommendedName>
        <fullName evidence="3">LysM domain-containing protein</fullName>
    </recommendedName>
</protein>
<accession>A0A2W2DDJ2</accession>
<gene>
    <name evidence="4" type="ORF">C1I95_33900</name>
</gene>
<keyword evidence="2" id="KW-0472">Membrane</keyword>
<organism evidence="4 5">
    <name type="scientific">Micromonospora craterilacus</name>
    <dbReference type="NCBI Taxonomy" id="1655439"/>
    <lineage>
        <taxon>Bacteria</taxon>
        <taxon>Bacillati</taxon>
        <taxon>Actinomycetota</taxon>
        <taxon>Actinomycetes</taxon>
        <taxon>Micromonosporales</taxon>
        <taxon>Micromonosporaceae</taxon>
        <taxon>Micromonospora</taxon>
    </lineage>
</organism>
<dbReference type="AlphaFoldDB" id="A0A2W2DDJ2"/>
<dbReference type="PANTHER" id="PTHR34700:SF4">
    <property type="entry name" value="PHAGE-LIKE ELEMENT PBSX PROTEIN XKDP"/>
    <property type="match status" value="1"/>
</dbReference>
<feature type="region of interest" description="Disordered" evidence="1">
    <location>
        <begin position="128"/>
        <end position="180"/>
    </location>
</feature>
<dbReference type="EMBL" id="POTY01000476">
    <property type="protein sequence ID" value="PZG03265.1"/>
    <property type="molecule type" value="Genomic_DNA"/>
</dbReference>
<comment type="caution">
    <text evidence="4">The sequence shown here is derived from an EMBL/GenBank/DDBJ whole genome shotgun (WGS) entry which is preliminary data.</text>
</comment>
<dbReference type="Proteomes" id="UP000248924">
    <property type="component" value="Unassembled WGS sequence"/>
</dbReference>
<keyword evidence="2" id="KW-0812">Transmembrane</keyword>
<reference evidence="4 5" key="1">
    <citation type="submission" date="2018-01" db="EMBL/GenBank/DDBJ databases">
        <title>Draft genome sequence of Jishengella sp. NA12.</title>
        <authorList>
            <person name="Sahin N."/>
            <person name="Ay H."/>
            <person name="Saygin H."/>
        </authorList>
    </citation>
    <scope>NUCLEOTIDE SEQUENCE [LARGE SCALE GENOMIC DNA]</scope>
    <source>
        <strain evidence="4 5">NA12</strain>
    </source>
</reference>
<evidence type="ECO:0000256" key="1">
    <source>
        <dbReference type="SAM" id="MobiDB-lite"/>
    </source>
</evidence>
<dbReference type="PANTHER" id="PTHR34700">
    <property type="entry name" value="POTASSIUM BINDING PROTEIN KBP"/>
    <property type="match status" value="1"/>
</dbReference>
<feature type="region of interest" description="Disordered" evidence="1">
    <location>
        <begin position="260"/>
        <end position="284"/>
    </location>
</feature>
<evidence type="ECO:0000259" key="3">
    <source>
        <dbReference type="PROSITE" id="PS51782"/>
    </source>
</evidence>
<dbReference type="Gene3D" id="3.10.350.10">
    <property type="entry name" value="LysM domain"/>
    <property type="match status" value="1"/>
</dbReference>
<dbReference type="PROSITE" id="PS51782">
    <property type="entry name" value="LYSM"/>
    <property type="match status" value="1"/>
</dbReference>
<keyword evidence="2" id="KW-1133">Transmembrane helix</keyword>